<dbReference type="InterPro" id="IPR041542">
    <property type="entry name" value="GH43_C2"/>
</dbReference>
<dbReference type="PANTHER" id="PTHR42812">
    <property type="entry name" value="BETA-XYLOSIDASE"/>
    <property type="match status" value="1"/>
</dbReference>
<dbReference type="STRING" id="1114972.FD35_GL000948"/>
<dbReference type="InterPro" id="IPR051795">
    <property type="entry name" value="Glycosyl_Hydrlase_43"/>
</dbReference>
<dbReference type="Pfam" id="PF04616">
    <property type="entry name" value="Glyco_hydro_43"/>
    <property type="match status" value="1"/>
</dbReference>
<evidence type="ECO:0000256" key="4">
    <source>
        <dbReference type="PIRSR" id="PIRSR606710-1"/>
    </source>
</evidence>
<dbReference type="Proteomes" id="UP000051999">
    <property type="component" value="Unassembled WGS sequence"/>
</dbReference>
<evidence type="ECO:0000313" key="8">
    <source>
        <dbReference type="EMBL" id="KRL53697.1"/>
    </source>
</evidence>
<name>A0A0R1RAK8_9LACO</name>
<accession>A0A0R1RAK8</accession>
<feature type="site" description="Important for catalytic activity, responsible for pKa modulation of the active site Glu and correct orientation of both the proton donor and substrate" evidence="5">
    <location>
        <position position="129"/>
    </location>
</feature>
<evidence type="ECO:0000313" key="9">
    <source>
        <dbReference type="Proteomes" id="UP000051999"/>
    </source>
</evidence>
<dbReference type="PATRIC" id="fig|1114972.6.peg.959"/>
<gene>
    <name evidence="8" type="ORF">FD35_GL000948</name>
</gene>
<dbReference type="AlphaFoldDB" id="A0A0R1RAK8"/>
<dbReference type="eggNOG" id="COG3507">
    <property type="taxonomic scope" value="Bacteria"/>
</dbReference>
<comment type="caution">
    <text evidence="8">The sequence shown here is derived from an EMBL/GenBank/DDBJ whole genome shotgun (WGS) entry which is preliminary data.</text>
</comment>
<evidence type="ECO:0000256" key="3">
    <source>
        <dbReference type="ARBA" id="ARBA00023295"/>
    </source>
</evidence>
<evidence type="ECO:0000256" key="2">
    <source>
        <dbReference type="ARBA" id="ARBA00022801"/>
    </source>
</evidence>
<evidence type="ECO:0000256" key="6">
    <source>
        <dbReference type="RuleBase" id="RU361187"/>
    </source>
</evidence>
<protein>
    <submittedName>
        <fullName evidence="8">Beta-xylosidase</fullName>
    </submittedName>
</protein>
<evidence type="ECO:0000256" key="5">
    <source>
        <dbReference type="PIRSR" id="PIRSR606710-2"/>
    </source>
</evidence>
<dbReference type="Pfam" id="PF17851">
    <property type="entry name" value="GH43_C2"/>
    <property type="match status" value="1"/>
</dbReference>
<sequence length="568" mass="63902">MSIIHNPIISGMAPDPSIIRVGGDYYIATSTFHWNPAIQIFHSTNLANWGLLTQVLKHDEVNLRGTNTPAGIWAPHLSFDKKTNKYWLAYSHMQNMAGREFNADSFAMWADDIKGPWSKPIYLTSIGFDPSLFHDQDGRHYLSILEWESRVGYQAPGHIVIAEVDLNNGNIIGGWHSVTTGFTTRGCVEAPQLYRHNDYYYLMLASGGTGYAHGIEMGRSKNIFGPYEPNPTNEPILTSSPHHLFSLGDPDAGHFEMYNPLSKIQKAGHGSLVQTPEDEWYIAHLMSRPLPNTKLNPLGRETGLQKMVWDSRGWLTMVDGSNLAKSTVESPKSVQIAEQKPADSDVQDDFHEVTFDNHFMTPYRMQASSWVNTAESPNHLRIYGGNSFFSQVNPSIMATRATSLNYTVQTSIEFQPHHFSQSAGLGLYYDANNWLYARICPSEKEDSRVLRILQAKLGERHDYKFSEVSIPEGPLQLKLIYHSGNVLFQYQSNGSKCWSTIREAFDATYLSDEGVNGEPGEIGGFTGLFNFIGATDAFQHKSFADFEYYKVSNLDNSIIERIIEKADK</sequence>
<keyword evidence="2 6" id="KW-0378">Hydrolase</keyword>
<dbReference type="InterPro" id="IPR013320">
    <property type="entry name" value="ConA-like_dom_sf"/>
</dbReference>
<comment type="similarity">
    <text evidence="1 6">Belongs to the glycosyl hydrolase 43 family.</text>
</comment>
<feature type="active site" description="Proton acceptor" evidence="4">
    <location>
        <position position="15"/>
    </location>
</feature>
<dbReference type="OrthoDB" id="9801455at2"/>
<proteinExistence type="inferred from homology"/>
<evidence type="ECO:0000256" key="1">
    <source>
        <dbReference type="ARBA" id="ARBA00009865"/>
    </source>
</evidence>
<feature type="active site" description="Proton donor" evidence="4">
    <location>
        <position position="189"/>
    </location>
</feature>
<dbReference type="GO" id="GO:0005975">
    <property type="term" value="P:carbohydrate metabolic process"/>
    <property type="evidence" value="ECO:0007669"/>
    <property type="project" value="InterPro"/>
</dbReference>
<dbReference type="EMBL" id="AZFF01000016">
    <property type="protein sequence ID" value="KRL53697.1"/>
    <property type="molecule type" value="Genomic_DNA"/>
</dbReference>
<organism evidence="8 9">
    <name type="scientific">Furfurilactobacillus rossiae DSM 15814</name>
    <dbReference type="NCBI Taxonomy" id="1114972"/>
    <lineage>
        <taxon>Bacteria</taxon>
        <taxon>Bacillati</taxon>
        <taxon>Bacillota</taxon>
        <taxon>Bacilli</taxon>
        <taxon>Lactobacillales</taxon>
        <taxon>Lactobacillaceae</taxon>
        <taxon>Furfurilactobacillus</taxon>
    </lineage>
</organism>
<dbReference type="SUPFAM" id="SSF49899">
    <property type="entry name" value="Concanavalin A-like lectins/glucanases"/>
    <property type="match status" value="1"/>
</dbReference>
<keyword evidence="9" id="KW-1185">Reference proteome</keyword>
<dbReference type="GO" id="GO:0004553">
    <property type="term" value="F:hydrolase activity, hydrolyzing O-glycosyl compounds"/>
    <property type="evidence" value="ECO:0007669"/>
    <property type="project" value="InterPro"/>
</dbReference>
<evidence type="ECO:0000259" key="7">
    <source>
        <dbReference type="Pfam" id="PF17851"/>
    </source>
</evidence>
<reference evidence="8 9" key="1">
    <citation type="journal article" date="2015" name="Genome Announc.">
        <title>Expanding the biotechnology potential of lactobacilli through comparative genomics of 213 strains and associated genera.</title>
        <authorList>
            <person name="Sun Z."/>
            <person name="Harris H.M."/>
            <person name="McCann A."/>
            <person name="Guo C."/>
            <person name="Argimon S."/>
            <person name="Zhang W."/>
            <person name="Yang X."/>
            <person name="Jeffery I.B."/>
            <person name="Cooney J.C."/>
            <person name="Kagawa T.F."/>
            <person name="Liu W."/>
            <person name="Song Y."/>
            <person name="Salvetti E."/>
            <person name="Wrobel A."/>
            <person name="Rasinkangas P."/>
            <person name="Parkhill J."/>
            <person name="Rea M.C."/>
            <person name="O'Sullivan O."/>
            <person name="Ritari J."/>
            <person name="Douillard F.P."/>
            <person name="Paul Ross R."/>
            <person name="Yang R."/>
            <person name="Briner A.E."/>
            <person name="Felis G.E."/>
            <person name="de Vos W.M."/>
            <person name="Barrangou R."/>
            <person name="Klaenhammer T.R."/>
            <person name="Caufield P.W."/>
            <person name="Cui Y."/>
            <person name="Zhang H."/>
            <person name="O'Toole P.W."/>
        </authorList>
    </citation>
    <scope>NUCLEOTIDE SEQUENCE [LARGE SCALE GENOMIC DNA]</scope>
    <source>
        <strain evidence="8 9">DSM 15814</strain>
    </source>
</reference>
<feature type="domain" description="Beta-xylosidase C-terminal Concanavalin A-like" evidence="7">
    <location>
        <begin position="347"/>
        <end position="551"/>
    </location>
</feature>
<dbReference type="Gene3D" id="2.60.120.200">
    <property type="match status" value="1"/>
</dbReference>
<dbReference type="InterPro" id="IPR023296">
    <property type="entry name" value="Glyco_hydro_beta-prop_sf"/>
</dbReference>
<dbReference type="PANTHER" id="PTHR42812:SF12">
    <property type="entry name" value="BETA-XYLOSIDASE-RELATED"/>
    <property type="match status" value="1"/>
</dbReference>
<dbReference type="SUPFAM" id="SSF75005">
    <property type="entry name" value="Arabinanase/levansucrase/invertase"/>
    <property type="match status" value="1"/>
</dbReference>
<dbReference type="InterPro" id="IPR006710">
    <property type="entry name" value="Glyco_hydro_43"/>
</dbReference>
<dbReference type="Gene3D" id="2.115.10.20">
    <property type="entry name" value="Glycosyl hydrolase domain, family 43"/>
    <property type="match status" value="1"/>
</dbReference>
<dbReference type="RefSeq" id="WP_017261061.1">
    <property type="nucleotide sequence ID" value="NZ_AUAW01000016.1"/>
</dbReference>
<keyword evidence="3 6" id="KW-0326">Glycosidase</keyword>